<evidence type="ECO:0000256" key="4">
    <source>
        <dbReference type="PROSITE-ProRule" id="PRU00335"/>
    </source>
</evidence>
<evidence type="ECO:0000313" key="6">
    <source>
        <dbReference type="EMBL" id="MFC3859852.1"/>
    </source>
</evidence>
<name>A0ABV8A2G0_9DEIO</name>
<dbReference type="SUPFAM" id="SSF48498">
    <property type="entry name" value="Tetracyclin repressor-like, C-terminal domain"/>
    <property type="match status" value="1"/>
</dbReference>
<dbReference type="SUPFAM" id="SSF46689">
    <property type="entry name" value="Homeodomain-like"/>
    <property type="match status" value="1"/>
</dbReference>
<keyword evidence="3" id="KW-0804">Transcription</keyword>
<dbReference type="InterPro" id="IPR036271">
    <property type="entry name" value="Tet_transcr_reg_TetR-rel_C_sf"/>
</dbReference>
<protein>
    <submittedName>
        <fullName evidence="6">TetR/AcrR family transcriptional regulator</fullName>
    </submittedName>
</protein>
<dbReference type="Gene3D" id="1.10.10.60">
    <property type="entry name" value="Homeodomain-like"/>
    <property type="match status" value="1"/>
</dbReference>
<evidence type="ECO:0000259" key="5">
    <source>
        <dbReference type="PROSITE" id="PS50977"/>
    </source>
</evidence>
<comment type="caution">
    <text evidence="6">The sequence shown here is derived from an EMBL/GenBank/DDBJ whole genome shotgun (WGS) entry which is preliminary data.</text>
</comment>
<dbReference type="Proteomes" id="UP001595748">
    <property type="component" value="Unassembled WGS sequence"/>
</dbReference>
<dbReference type="InterPro" id="IPR050109">
    <property type="entry name" value="HTH-type_TetR-like_transc_reg"/>
</dbReference>
<dbReference type="InterPro" id="IPR009057">
    <property type="entry name" value="Homeodomain-like_sf"/>
</dbReference>
<evidence type="ECO:0000313" key="7">
    <source>
        <dbReference type="Proteomes" id="UP001595748"/>
    </source>
</evidence>
<dbReference type="PROSITE" id="PS50977">
    <property type="entry name" value="HTH_TETR_2"/>
    <property type="match status" value="1"/>
</dbReference>
<reference evidence="7" key="1">
    <citation type="journal article" date="2019" name="Int. J. Syst. Evol. Microbiol.">
        <title>The Global Catalogue of Microorganisms (GCM) 10K type strain sequencing project: providing services to taxonomists for standard genome sequencing and annotation.</title>
        <authorList>
            <consortium name="The Broad Institute Genomics Platform"/>
            <consortium name="The Broad Institute Genome Sequencing Center for Infectious Disease"/>
            <person name="Wu L."/>
            <person name="Ma J."/>
        </authorList>
    </citation>
    <scope>NUCLEOTIDE SEQUENCE [LARGE SCALE GENOMIC DNA]</scope>
    <source>
        <strain evidence="7">CCTCC AB 2013263</strain>
    </source>
</reference>
<dbReference type="InterPro" id="IPR001647">
    <property type="entry name" value="HTH_TetR"/>
</dbReference>
<sequence>MARNPDATIQDLLDAAARLFVARSYDDIKLTDIAESCGVTKGAIYHHFDSKEDVFLTMMERKLAALGEVLRPALDYPGNTRERLNRLTFLYLSQPMTDQRVMQLVRRDAQRFHGETRTRLIRWYQAALPNQIEAIIRAGMLQGEIIDGDATLLARLYTAHVEVYLADYARAHFGDAAQMAWYVTDIFLKGAAVRDCTDCATAQMPSKATLKPT</sequence>
<gene>
    <name evidence="6" type="ORF">ACFOPQ_03615</name>
</gene>
<organism evidence="6 7">
    <name type="scientific">Deinococcus antarcticus</name>
    <dbReference type="NCBI Taxonomy" id="1298767"/>
    <lineage>
        <taxon>Bacteria</taxon>
        <taxon>Thermotogati</taxon>
        <taxon>Deinococcota</taxon>
        <taxon>Deinococci</taxon>
        <taxon>Deinococcales</taxon>
        <taxon>Deinococcaceae</taxon>
        <taxon>Deinococcus</taxon>
    </lineage>
</organism>
<dbReference type="EMBL" id="JBHRZF010000030">
    <property type="protein sequence ID" value="MFC3859852.1"/>
    <property type="molecule type" value="Genomic_DNA"/>
</dbReference>
<keyword evidence="7" id="KW-1185">Reference proteome</keyword>
<feature type="DNA-binding region" description="H-T-H motif" evidence="4">
    <location>
        <begin position="29"/>
        <end position="48"/>
    </location>
</feature>
<dbReference type="Pfam" id="PF00440">
    <property type="entry name" value="TetR_N"/>
    <property type="match status" value="1"/>
</dbReference>
<dbReference type="PANTHER" id="PTHR30055:SF234">
    <property type="entry name" value="HTH-TYPE TRANSCRIPTIONAL REGULATOR BETI"/>
    <property type="match status" value="1"/>
</dbReference>
<evidence type="ECO:0000256" key="1">
    <source>
        <dbReference type="ARBA" id="ARBA00023015"/>
    </source>
</evidence>
<dbReference type="RefSeq" id="WP_380076013.1">
    <property type="nucleotide sequence ID" value="NZ_JBHRZF010000030.1"/>
</dbReference>
<keyword evidence="1" id="KW-0805">Transcription regulation</keyword>
<proteinExistence type="predicted"/>
<feature type="domain" description="HTH tetR-type" evidence="5">
    <location>
        <begin position="6"/>
        <end position="66"/>
    </location>
</feature>
<dbReference type="PANTHER" id="PTHR30055">
    <property type="entry name" value="HTH-TYPE TRANSCRIPTIONAL REGULATOR RUTR"/>
    <property type="match status" value="1"/>
</dbReference>
<evidence type="ECO:0000256" key="2">
    <source>
        <dbReference type="ARBA" id="ARBA00023125"/>
    </source>
</evidence>
<dbReference type="Gene3D" id="1.10.357.10">
    <property type="entry name" value="Tetracycline Repressor, domain 2"/>
    <property type="match status" value="1"/>
</dbReference>
<evidence type="ECO:0000256" key="3">
    <source>
        <dbReference type="ARBA" id="ARBA00023163"/>
    </source>
</evidence>
<accession>A0ABV8A2G0</accession>
<dbReference type="PRINTS" id="PR00455">
    <property type="entry name" value="HTHTETR"/>
</dbReference>
<keyword evidence="2 4" id="KW-0238">DNA-binding</keyword>